<dbReference type="InterPro" id="IPR011051">
    <property type="entry name" value="RmlC_Cupin_sf"/>
</dbReference>
<protein>
    <submittedName>
        <fullName evidence="2">Cupin</fullName>
    </submittedName>
</protein>
<evidence type="ECO:0000259" key="1">
    <source>
        <dbReference type="Pfam" id="PF05899"/>
    </source>
</evidence>
<sequence>MTSLIKFDLANLGEGTPGKPVSGREVDGDPLFTNWPMDDAGGGVRAGVWEVTPGAYRSIKGTTWEFCSILSGVSEITEDGEEPVVMRAGDAFVMKPGFVGTWRCIETTRKLWVVRENAA</sequence>
<dbReference type="Proteomes" id="UP000334380">
    <property type="component" value="Unassembled WGS sequence"/>
</dbReference>
<gene>
    <name evidence="2" type="ORF">PTE31013_02387</name>
</gene>
<dbReference type="PANTHER" id="PTHR40943:SF1">
    <property type="entry name" value="CYTOPLASMIC PROTEIN"/>
    <property type="match status" value="1"/>
</dbReference>
<reference evidence="2 3" key="1">
    <citation type="submission" date="2019-08" db="EMBL/GenBank/DDBJ databases">
        <authorList>
            <person name="Peeters C."/>
        </authorList>
    </citation>
    <scope>NUCLEOTIDE SEQUENCE [LARGE SCALE GENOMIC DNA]</scope>
    <source>
        <strain evidence="2 3">LMG 31013</strain>
    </source>
</reference>
<accession>A0A5E4V3G8</accession>
<organism evidence="2 3">
    <name type="scientific">Pandoraea terrigena</name>
    <dbReference type="NCBI Taxonomy" id="2508292"/>
    <lineage>
        <taxon>Bacteria</taxon>
        <taxon>Pseudomonadati</taxon>
        <taxon>Pseudomonadota</taxon>
        <taxon>Betaproteobacteria</taxon>
        <taxon>Burkholderiales</taxon>
        <taxon>Burkholderiaceae</taxon>
        <taxon>Pandoraea</taxon>
    </lineage>
</organism>
<dbReference type="Gene3D" id="2.60.120.10">
    <property type="entry name" value="Jelly Rolls"/>
    <property type="match status" value="1"/>
</dbReference>
<evidence type="ECO:0000313" key="3">
    <source>
        <dbReference type="Proteomes" id="UP000334380"/>
    </source>
</evidence>
<dbReference type="RefSeq" id="WP_150612984.1">
    <property type="nucleotide sequence ID" value="NZ_CABPRU010000004.1"/>
</dbReference>
<dbReference type="EMBL" id="CABPRU010000004">
    <property type="protein sequence ID" value="VVE05909.1"/>
    <property type="molecule type" value="Genomic_DNA"/>
</dbReference>
<dbReference type="AlphaFoldDB" id="A0A5E4V3G8"/>
<dbReference type="PANTHER" id="PTHR40943">
    <property type="entry name" value="CYTOPLASMIC PROTEIN-RELATED"/>
    <property type="match status" value="1"/>
</dbReference>
<name>A0A5E4V3G8_9BURK</name>
<dbReference type="InterPro" id="IPR014710">
    <property type="entry name" value="RmlC-like_jellyroll"/>
</dbReference>
<evidence type="ECO:0000313" key="2">
    <source>
        <dbReference type="EMBL" id="VVE05909.1"/>
    </source>
</evidence>
<feature type="domain" description="(S)-ureidoglycine aminohydrolase cupin" evidence="1">
    <location>
        <begin position="41"/>
        <end position="110"/>
    </location>
</feature>
<dbReference type="OrthoDB" id="9799053at2"/>
<keyword evidence="3" id="KW-1185">Reference proteome</keyword>
<proteinExistence type="predicted"/>
<dbReference type="Pfam" id="PF05899">
    <property type="entry name" value="Cupin_3"/>
    <property type="match status" value="1"/>
</dbReference>
<dbReference type="InterPro" id="IPR008579">
    <property type="entry name" value="UGlyAH_Cupin_dom"/>
</dbReference>
<dbReference type="SUPFAM" id="SSF51182">
    <property type="entry name" value="RmlC-like cupins"/>
    <property type="match status" value="1"/>
</dbReference>